<comment type="caution">
    <text evidence="9">The sequence shown here is derived from an EMBL/GenBank/DDBJ whole genome shotgun (WGS) entry which is preliminary data.</text>
</comment>
<evidence type="ECO:0000256" key="3">
    <source>
        <dbReference type="ARBA" id="ARBA00004613"/>
    </source>
</evidence>
<evidence type="ECO:0000313" key="9">
    <source>
        <dbReference type="EMBL" id="CAD7704619.1"/>
    </source>
</evidence>
<dbReference type="OrthoDB" id="551156at2759"/>
<dbReference type="EMBL" id="CAJHUC010002933">
    <property type="protein sequence ID" value="CAD7704619.1"/>
    <property type="molecule type" value="Genomic_DNA"/>
</dbReference>
<evidence type="ECO:0000256" key="6">
    <source>
        <dbReference type="ARBA" id="ARBA00023136"/>
    </source>
</evidence>
<dbReference type="Gene3D" id="2.160.20.20">
    <property type="match status" value="1"/>
</dbReference>
<keyword evidence="5" id="KW-0732">Signal</keyword>
<evidence type="ECO:0000256" key="7">
    <source>
        <dbReference type="ARBA" id="ARBA00023237"/>
    </source>
</evidence>
<feature type="transmembrane region" description="Helical" evidence="8">
    <location>
        <begin position="1229"/>
        <end position="1249"/>
    </location>
</feature>
<dbReference type="Proteomes" id="UP000708148">
    <property type="component" value="Unassembled WGS sequence"/>
</dbReference>
<dbReference type="SUPFAM" id="SSF51126">
    <property type="entry name" value="Pectin lyase-like"/>
    <property type="match status" value="2"/>
</dbReference>
<evidence type="ECO:0008006" key="11">
    <source>
        <dbReference type="Google" id="ProtNLM"/>
    </source>
</evidence>
<comment type="subcellular location">
    <subcellularLocation>
        <location evidence="1">Cell envelope</location>
    </subcellularLocation>
    <subcellularLocation>
        <location evidence="2">Cell outer membrane</location>
    </subcellularLocation>
    <subcellularLocation>
        <location evidence="3">Secreted</location>
    </subcellularLocation>
</comment>
<protein>
    <recommendedName>
        <fullName evidence="11">Polymorphic outer membrane protein</fullName>
    </recommendedName>
</protein>
<evidence type="ECO:0000256" key="5">
    <source>
        <dbReference type="ARBA" id="ARBA00022729"/>
    </source>
</evidence>
<sequence>MELDDCLFTDNMAEFGGAVYAETTTRVRIEKSFFVHNGASDGGALFITKGAKVGMKNSTFLENRGSGDGGAMKIRGRATVDMETCTFSHNVAKQSGGSISLSGKSILTATNGAFYSGSAITGGAIDLKNGAKVAASMSTFEKNSASGNGGAIWSYGDAVLSLNGSTFINNSATGSPSDPMFIRYDERLAKGGAVGVEVPPYKSSRASMAIHNSIFARNKANHSGGAVFMGSDDSADVSCNMSSTVFEENEALLGGAVRLSFAAVFSMTSVRFARNEGVEGGALHMAWDPAYVRPGSIRGTGLEFLENTARVSGGALFAIASLGGGGGPFAALSSEPLPLALGSTENIAESAIFQDSSFGRNKAGEAGGAVALSGPHVGFFNSTFANNSVGASDGVGGAVALRIDSAFSGRDIRMTGNTAAHGGGIYAEDALLDFVRAEIHGNNAYRNGGGLHVRFGWDFAGQDAVGRMEQCIISNNSARAGGGLSFYVDRLEESIEFDSLFFYFRVAQSHFVGNTADETGGALFTNVPRSVYIVCDGMEDTFEGVLPSSGYDLQQPVPNPRAHPCKETWVGNAARNPRGGNVMATAAVASRVCTSGAAACVETSRGCRGDVRTCSVKGPPIHIANHTSGRVLEYFAVEVLDLFGKPAYGQMDLMRIVVRVEDPGAFAFGQLIVDAGGVANFTDVRFLGGVNRTYSMVLNFEPKHLPDINLRVSVRGCLPGEVLDVQKEHCVECPEGMYSFDPMQECKGCPSEAKCGPSTITPNDGYWHSKSTSAKVHQCASKYGCQYKDRSAKLEFQARQLHYDGKSMGFDDGQYQQCSEGYGGVLCGTCTASHGKIRSGECIGCGDRKKNVALVCLSALWYAALVFIVAKNAFPAARDHDTDVVSTLNAKDVGILGIGSSRDFADTSPVSAIRSPSEARPLEGQSACTGILIAGGSGDGRVMETKEGPYKANGKNYASDIFKILINFLQVTSIAVYINIDWTNMVAKTLGAADLLASGSDGLFSLECAFPRGSAHRATLRTIVNLTMPLATTLAFILLSTVLGWMRGKETAHIAQFWRATMLAVFYVSYIDTTRNALRVLDCVRIDDDVEVAPGVIHGLSAYWTEDTGVECYKGSHLYLTALLAAPLLLCVTLGMPILLMVTQMRRRSTQGRHSYGEPYGFLYRSYRDGCQYWEVAIMTRKGLLAALTVFRLSLGPNLQASLALGILGIAFGAQSIKRPFVEDGANLNALECMSLACSVFAFFAAIIFNDPHTSRAGAIATSLLFVACLVAVLGILVAAFLHELVRGIEGALDKSNVPFDRNASLVKKTALLFRNRRARLARSR</sequence>
<evidence type="ECO:0000313" key="10">
    <source>
        <dbReference type="Proteomes" id="UP000708148"/>
    </source>
</evidence>
<evidence type="ECO:0000256" key="1">
    <source>
        <dbReference type="ARBA" id="ARBA00004196"/>
    </source>
</evidence>
<keyword evidence="4" id="KW-0964">Secreted</keyword>
<dbReference type="PANTHER" id="PTHR11319:SF35">
    <property type="entry name" value="OUTER MEMBRANE PROTEIN PMPC-RELATED"/>
    <property type="match status" value="1"/>
</dbReference>
<keyword evidence="8" id="KW-0812">Transmembrane</keyword>
<dbReference type="InterPro" id="IPR012332">
    <property type="entry name" value="Autotransporter_pectin_lyase_C"/>
</dbReference>
<gene>
    <name evidence="9" type="ORF">OSTQU699_LOCUS9974</name>
</gene>
<keyword evidence="6 8" id="KW-0472">Membrane</keyword>
<proteinExistence type="predicted"/>
<keyword evidence="7" id="KW-0998">Cell outer membrane</keyword>
<organism evidence="9 10">
    <name type="scientific">Ostreobium quekettii</name>
    <dbReference type="NCBI Taxonomy" id="121088"/>
    <lineage>
        <taxon>Eukaryota</taxon>
        <taxon>Viridiplantae</taxon>
        <taxon>Chlorophyta</taxon>
        <taxon>core chlorophytes</taxon>
        <taxon>Ulvophyceae</taxon>
        <taxon>TCBD clade</taxon>
        <taxon>Bryopsidales</taxon>
        <taxon>Ostreobineae</taxon>
        <taxon>Ostreobiaceae</taxon>
        <taxon>Ostreobium</taxon>
    </lineage>
</organism>
<dbReference type="Pfam" id="PF02415">
    <property type="entry name" value="Chlam_PMP"/>
    <property type="match status" value="1"/>
</dbReference>
<reference evidence="9" key="1">
    <citation type="submission" date="2020-12" db="EMBL/GenBank/DDBJ databases">
        <authorList>
            <person name="Iha C."/>
        </authorList>
    </citation>
    <scope>NUCLEOTIDE SEQUENCE</scope>
</reference>
<accession>A0A8S1JAT3</accession>
<feature type="transmembrane region" description="Helical" evidence="8">
    <location>
        <begin position="1026"/>
        <end position="1046"/>
    </location>
</feature>
<feature type="transmembrane region" description="Helical" evidence="8">
    <location>
        <begin position="852"/>
        <end position="870"/>
    </location>
</feature>
<keyword evidence="10" id="KW-1185">Reference proteome</keyword>
<feature type="transmembrane region" description="Helical" evidence="8">
    <location>
        <begin position="1118"/>
        <end position="1143"/>
    </location>
</feature>
<evidence type="ECO:0000256" key="2">
    <source>
        <dbReference type="ARBA" id="ARBA00004442"/>
    </source>
</evidence>
<keyword evidence="8" id="KW-1133">Transmembrane helix</keyword>
<name>A0A8S1JAT3_9CHLO</name>
<evidence type="ECO:0000256" key="4">
    <source>
        <dbReference type="ARBA" id="ARBA00022525"/>
    </source>
</evidence>
<evidence type="ECO:0000256" key="8">
    <source>
        <dbReference type="SAM" id="Phobius"/>
    </source>
</evidence>
<dbReference type="PANTHER" id="PTHR11319">
    <property type="entry name" value="G PROTEIN-COUPLED RECEPTOR-RELATED"/>
    <property type="match status" value="1"/>
</dbReference>
<dbReference type="InterPro" id="IPR003368">
    <property type="entry name" value="POMP_repeat"/>
</dbReference>
<dbReference type="InterPro" id="IPR011050">
    <property type="entry name" value="Pectin_lyase_fold/virulence"/>
</dbReference>
<feature type="transmembrane region" description="Helical" evidence="8">
    <location>
        <begin position="1261"/>
        <end position="1282"/>
    </location>
</feature>